<dbReference type="RefSeq" id="WP_208471768.1">
    <property type="nucleotide sequence ID" value="NZ_JAGFNS010000029.1"/>
</dbReference>
<dbReference type="Pfam" id="PF14433">
    <property type="entry name" value="SUKH-3"/>
    <property type="match status" value="1"/>
</dbReference>
<feature type="region of interest" description="Disordered" evidence="1">
    <location>
        <begin position="1"/>
        <end position="25"/>
    </location>
</feature>
<reference evidence="2 3" key="1">
    <citation type="submission" date="2021-03" db="EMBL/GenBank/DDBJ databases">
        <title>Actinoplanes flavus sp. nov., a novel actinomycete isolated from Coconut Palm rhizosphere soil.</title>
        <authorList>
            <person name="Luo X."/>
        </authorList>
    </citation>
    <scope>NUCLEOTIDE SEQUENCE [LARGE SCALE GENOMIC DNA]</scope>
    <source>
        <strain evidence="2 3">NEAU-H7</strain>
    </source>
</reference>
<proteinExistence type="predicted"/>
<sequence length="164" mass="17613">MDPSHNPLRPTREAPTDAGRHLPTREALTDAGWFSGRAVDITAWEAELTADGFPPLHTVARRFLTEFGGLRFPHCGAGVTRAREHFTLTPTDCLGEADGFIEWGADIGRDIAPIGELAGGTCAWTSLGIDETGEIYAISGLSTFGRLPQALDHLVLGYMPRAVA</sequence>
<dbReference type="EMBL" id="JAGFNS010000029">
    <property type="protein sequence ID" value="MBO3742571.1"/>
    <property type="molecule type" value="Genomic_DNA"/>
</dbReference>
<name>A0ABS3UVG3_9ACTN</name>
<dbReference type="Proteomes" id="UP000679690">
    <property type="component" value="Unassembled WGS sequence"/>
</dbReference>
<gene>
    <name evidence="2" type="ORF">J5X75_34180</name>
</gene>
<comment type="caution">
    <text evidence="2">The sequence shown here is derived from an EMBL/GenBank/DDBJ whole genome shotgun (WGS) entry which is preliminary data.</text>
</comment>
<feature type="compositionally biased region" description="Basic and acidic residues" evidence="1">
    <location>
        <begin position="10"/>
        <end position="25"/>
    </location>
</feature>
<evidence type="ECO:0000313" key="2">
    <source>
        <dbReference type="EMBL" id="MBO3742571.1"/>
    </source>
</evidence>
<organism evidence="2 3">
    <name type="scientific">Actinoplanes flavus</name>
    <dbReference type="NCBI Taxonomy" id="2820290"/>
    <lineage>
        <taxon>Bacteria</taxon>
        <taxon>Bacillati</taxon>
        <taxon>Actinomycetota</taxon>
        <taxon>Actinomycetes</taxon>
        <taxon>Micromonosporales</taxon>
        <taxon>Micromonosporaceae</taxon>
        <taxon>Actinoplanes</taxon>
    </lineage>
</organism>
<evidence type="ECO:0000313" key="3">
    <source>
        <dbReference type="Proteomes" id="UP000679690"/>
    </source>
</evidence>
<dbReference type="InterPro" id="IPR025850">
    <property type="entry name" value="SUKH-3"/>
</dbReference>
<accession>A0ABS3UVG3</accession>
<keyword evidence="3" id="KW-1185">Reference proteome</keyword>
<protein>
    <submittedName>
        <fullName evidence="2">SUKH-3 domain-containing protein</fullName>
    </submittedName>
</protein>
<evidence type="ECO:0000256" key="1">
    <source>
        <dbReference type="SAM" id="MobiDB-lite"/>
    </source>
</evidence>